<dbReference type="EMBL" id="CP125967">
    <property type="protein sequence ID" value="WWO37388.1"/>
    <property type="molecule type" value="Genomic_DNA"/>
</dbReference>
<dbReference type="InterPro" id="IPR005586">
    <property type="entry name" value="ABC_trans_aux"/>
</dbReference>
<proteinExistence type="predicted"/>
<keyword evidence="4" id="KW-1185">Reference proteome</keyword>
<name>A0ABZ2G6Q5_9GAMM</name>
<evidence type="ECO:0000313" key="4">
    <source>
        <dbReference type="Proteomes" id="UP001379444"/>
    </source>
</evidence>
<protein>
    <submittedName>
        <fullName evidence="3">Membrane integrity-associated transporter subunit PqiC</fullName>
    </submittedName>
</protein>
<keyword evidence="1" id="KW-0732">Signal</keyword>
<dbReference type="Gene3D" id="3.40.50.10610">
    <property type="entry name" value="ABC-type transport auxiliary lipoprotein component"/>
    <property type="match status" value="1"/>
</dbReference>
<dbReference type="Pfam" id="PF03886">
    <property type="entry name" value="ABC_trans_aux"/>
    <property type="match status" value="1"/>
</dbReference>
<dbReference type="SUPFAM" id="SSF159594">
    <property type="entry name" value="XCC0632-like"/>
    <property type="match status" value="1"/>
</dbReference>
<evidence type="ECO:0000259" key="2">
    <source>
        <dbReference type="Pfam" id="PF03886"/>
    </source>
</evidence>
<evidence type="ECO:0000256" key="1">
    <source>
        <dbReference type="SAM" id="SignalP"/>
    </source>
</evidence>
<organism evidence="3 4">
    <name type="scientific">Pectobacterium cacticida</name>
    <dbReference type="NCBI Taxonomy" id="69221"/>
    <lineage>
        <taxon>Bacteria</taxon>
        <taxon>Pseudomonadati</taxon>
        <taxon>Pseudomonadota</taxon>
        <taxon>Gammaproteobacteria</taxon>
        <taxon>Enterobacterales</taxon>
        <taxon>Pectobacteriaceae</taxon>
        <taxon>Pectobacterium</taxon>
    </lineage>
</organism>
<gene>
    <name evidence="3" type="primary">pqiC</name>
    <name evidence="3" type="ORF">QNA12_12490</name>
</gene>
<dbReference type="RefSeq" id="WP_264498544.1">
    <property type="nucleotide sequence ID" value="NZ_CP109947.1"/>
</dbReference>
<feature type="chain" id="PRO_5045073678" evidence="1">
    <location>
        <begin position="23"/>
        <end position="188"/>
    </location>
</feature>
<feature type="domain" description="ABC-type transport auxiliary lipoprotein component" evidence="2">
    <location>
        <begin position="26"/>
        <end position="181"/>
    </location>
</feature>
<evidence type="ECO:0000313" key="3">
    <source>
        <dbReference type="EMBL" id="WWO37388.1"/>
    </source>
</evidence>
<sequence length="188" mass="20705">MTKAWILVLALVLSACSSSTTQKTYYQLPTDVDVSVAHSAPNQARSLWVEHISVADYLSNAGLVYQTNDVQYVIASNNLWASALDQQLQQTLVTRLGNQLPGWLVTAQPQGRDQATLSVVVTGFHGRYDGYAIVRGEWVMSYQGNVVKRAFNVALPQKDDGYDALVKALAQGWQHVSQSIAQQILLLK</sequence>
<feature type="signal peptide" evidence="1">
    <location>
        <begin position="1"/>
        <end position="22"/>
    </location>
</feature>
<accession>A0ABZ2G6Q5</accession>
<dbReference type="PROSITE" id="PS51257">
    <property type="entry name" value="PROKAR_LIPOPROTEIN"/>
    <property type="match status" value="1"/>
</dbReference>
<dbReference type="Proteomes" id="UP001379444">
    <property type="component" value="Chromosome"/>
</dbReference>
<dbReference type="InterPro" id="IPR049736">
    <property type="entry name" value="PqiC"/>
</dbReference>
<dbReference type="NCBIfam" id="NF033620">
    <property type="entry name" value="pqiC"/>
    <property type="match status" value="1"/>
</dbReference>
<reference evidence="3 4" key="1">
    <citation type="journal article" date="2024" name="Front. Plant Sci.">
        <title>Comprehensive phenomic and genomic studies of the species, Pectobacterium cacticida and proposal for reclassification as Alcorniella cacticida comb. nov.</title>
        <authorList>
            <person name="Jonca J."/>
            <person name="Pirhonen M."/>
            <person name="Waleron M.M."/>
            <person name="Gawor J."/>
            <person name="Mrozik A."/>
            <person name="Smoktunowicz M."/>
            <person name="Waleron K."/>
            <person name="Waleron M."/>
        </authorList>
    </citation>
    <scope>NUCLEOTIDE SEQUENCE [LARGE SCALE GENOMIC DNA]</scope>
    <source>
        <strain evidence="3 4">DPMP6</strain>
    </source>
</reference>